<keyword evidence="2" id="KW-0418">Kinase</keyword>
<comment type="caution">
    <text evidence="4">The sequence shown here is derived from an EMBL/GenBank/DDBJ whole genome shotgun (WGS) entry which is preliminary data.</text>
</comment>
<reference evidence="4 5" key="1">
    <citation type="submission" date="2018-08" db="EMBL/GenBank/DDBJ databases">
        <title>A genome reference for cultivated species of the human gut microbiota.</title>
        <authorList>
            <person name="Zou Y."/>
            <person name="Xue W."/>
            <person name="Luo G."/>
        </authorList>
    </citation>
    <scope>NUCLEOTIDE SEQUENCE [LARGE SCALE GENOMIC DNA]</scope>
    <source>
        <strain evidence="4 5">AM40-30BH</strain>
    </source>
</reference>
<evidence type="ECO:0000256" key="1">
    <source>
        <dbReference type="ARBA" id="ARBA00022679"/>
    </source>
</evidence>
<dbReference type="Proteomes" id="UP000284379">
    <property type="component" value="Unassembled WGS sequence"/>
</dbReference>
<accession>A0A413VND1</accession>
<dbReference type="PROSITE" id="PS51480">
    <property type="entry name" value="DHAL"/>
    <property type="match status" value="1"/>
</dbReference>
<dbReference type="Pfam" id="PF02734">
    <property type="entry name" value="Dak2"/>
    <property type="match status" value="1"/>
</dbReference>
<dbReference type="AlphaFoldDB" id="A0A413VND1"/>
<organism evidence="4 5">
    <name type="scientific">Bacteroides nordii</name>
    <dbReference type="NCBI Taxonomy" id="291645"/>
    <lineage>
        <taxon>Bacteria</taxon>
        <taxon>Pseudomonadati</taxon>
        <taxon>Bacteroidota</taxon>
        <taxon>Bacteroidia</taxon>
        <taxon>Bacteroidales</taxon>
        <taxon>Bacteroidaceae</taxon>
        <taxon>Bacteroides</taxon>
    </lineage>
</organism>
<dbReference type="FunFam" id="1.25.40.340:FF:000002">
    <property type="entry name" value="Dihydroxyacetone kinase, L subunit"/>
    <property type="match status" value="1"/>
</dbReference>
<dbReference type="PANTHER" id="PTHR28629">
    <property type="entry name" value="TRIOKINASE/FMN CYCLASE"/>
    <property type="match status" value="1"/>
</dbReference>
<proteinExistence type="predicted"/>
<dbReference type="InterPro" id="IPR004007">
    <property type="entry name" value="DhaL_dom"/>
</dbReference>
<evidence type="ECO:0000259" key="3">
    <source>
        <dbReference type="PROSITE" id="PS51480"/>
    </source>
</evidence>
<evidence type="ECO:0000256" key="2">
    <source>
        <dbReference type="ARBA" id="ARBA00022777"/>
    </source>
</evidence>
<dbReference type="SMART" id="SM01120">
    <property type="entry name" value="Dak2"/>
    <property type="match status" value="1"/>
</dbReference>
<dbReference type="SUPFAM" id="SSF101473">
    <property type="entry name" value="DhaL-like"/>
    <property type="match status" value="1"/>
</dbReference>
<dbReference type="EMBL" id="QSGO01000007">
    <property type="protein sequence ID" value="RHB35105.1"/>
    <property type="molecule type" value="Genomic_DNA"/>
</dbReference>
<dbReference type="InterPro" id="IPR036117">
    <property type="entry name" value="DhaL_dom_sf"/>
</dbReference>
<dbReference type="GO" id="GO:0019563">
    <property type="term" value="P:glycerol catabolic process"/>
    <property type="evidence" value="ECO:0007669"/>
    <property type="project" value="TreeGrafter"/>
</dbReference>
<protein>
    <submittedName>
        <fullName evidence="4">DAK2 domain-containing protein</fullName>
    </submittedName>
</protein>
<dbReference type="GO" id="GO:0005829">
    <property type="term" value="C:cytosol"/>
    <property type="evidence" value="ECO:0007669"/>
    <property type="project" value="TreeGrafter"/>
</dbReference>
<dbReference type="PANTHER" id="PTHR28629:SF4">
    <property type="entry name" value="TRIOKINASE_FMN CYCLASE"/>
    <property type="match status" value="1"/>
</dbReference>
<dbReference type="InterPro" id="IPR050861">
    <property type="entry name" value="Dihydroxyacetone_Kinase"/>
</dbReference>
<sequence length="207" mass="21778">MDKLTVNDFKKMIQNALKNITERSDEFSKLDAVLGDGDHGTAIVQAMSAIVQSADKGTEFKKMLGDMGFDVMLQISGSTSTLLGGFFLGMSDALADGVTELDAEGVKSMFAGGLAGVKKQTKAQRGDKTMMDALIPAVEAIQATNSSDIKMLMAAGAEAALKGAAETVDMKANFGRARNYGERSIGYADSGASSWSCMFDAFAKALL</sequence>
<evidence type="ECO:0000313" key="4">
    <source>
        <dbReference type="EMBL" id="RHB35105.1"/>
    </source>
</evidence>
<dbReference type="GO" id="GO:0004371">
    <property type="term" value="F:glycerone kinase activity"/>
    <property type="evidence" value="ECO:0007669"/>
    <property type="project" value="InterPro"/>
</dbReference>
<feature type="domain" description="DhaL" evidence="3">
    <location>
        <begin position="7"/>
        <end position="204"/>
    </location>
</feature>
<evidence type="ECO:0000313" key="5">
    <source>
        <dbReference type="Proteomes" id="UP000284379"/>
    </source>
</evidence>
<keyword evidence="1" id="KW-0808">Transferase</keyword>
<name>A0A413VND1_9BACE</name>
<dbReference type="Gene3D" id="1.25.40.340">
    <property type="match status" value="1"/>
</dbReference>
<dbReference type="GeneID" id="69502012"/>
<dbReference type="RefSeq" id="WP_025867301.1">
    <property type="nucleotide sequence ID" value="NZ_CABJFV010000007.1"/>
</dbReference>
<gene>
    <name evidence="4" type="ORF">DW888_11735</name>
</gene>